<evidence type="ECO:0000313" key="2">
    <source>
        <dbReference type="Proteomes" id="UP000295030"/>
    </source>
</evidence>
<keyword evidence="2" id="KW-1185">Reference proteome</keyword>
<dbReference type="RefSeq" id="WP_131835174.1">
    <property type="nucleotide sequence ID" value="NZ_SMFY01000002.1"/>
</dbReference>
<dbReference type="EMBL" id="SMFY01000002">
    <property type="protein sequence ID" value="TCK27973.1"/>
    <property type="molecule type" value="Genomic_DNA"/>
</dbReference>
<accession>A0A4R1I218</accession>
<evidence type="ECO:0000313" key="1">
    <source>
        <dbReference type="EMBL" id="TCK27973.1"/>
    </source>
</evidence>
<protein>
    <submittedName>
        <fullName evidence="1">Uncharacterized protein</fullName>
    </submittedName>
</protein>
<proteinExistence type="predicted"/>
<comment type="caution">
    <text evidence="1">The sequence shown here is derived from an EMBL/GenBank/DDBJ whole genome shotgun (WGS) entry which is preliminary data.</text>
</comment>
<gene>
    <name evidence="1" type="ORF">EV667_1969</name>
</gene>
<dbReference type="AlphaFoldDB" id="A0A4R1I218"/>
<organism evidence="1 2">
    <name type="scientific">Ancylobacter aquaticus</name>
    <dbReference type="NCBI Taxonomy" id="100"/>
    <lineage>
        <taxon>Bacteria</taxon>
        <taxon>Pseudomonadati</taxon>
        <taxon>Pseudomonadota</taxon>
        <taxon>Alphaproteobacteria</taxon>
        <taxon>Hyphomicrobiales</taxon>
        <taxon>Xanthobacteraceae</taxon>
        <taxon>Ancylobacter</taxon>
    </lineage>
</organism>
<dbReference type="Proteomes" id="UP000295030">
    <property type="component" value="Unassembled WGS sequence"/>
</dbReference>
<reference evidence="1 2" key="1">
    <citation type="submission" date="2019-03" db="EMBL/GenBank/DDBJ databases">
        <title>Genomic Encyclopedia of Type Strains, Phase IV (KMG-IV): sequencing the most valuable type-strain genomes for metagenomic binning, comparative biology and taxonomic classification.</title>
        <authorList>
            <person name="Goeker M."/>
        </authorList>
    </citation>
    <scope>NUCLEOTIDE SEQUENCE [LARGE SCALE GENOMIC DNA]</scope>
    <source>
        <strain evidence="1 2">DSM 101</strain>
    </source>
</reference>
<sequence length="69" mass="7328">MNVHSPVMPASISDTIDRLDELSALLEAIHMMAADLEARQANALQRVVVLGQGMVDNVKEGLRPGSSAS</sequence>
<name>A0A4R1I218_ANCAQ</name>